<accession>A0A168KLE8</accession>
<keyword evidence="2" id="KW-1185">Reference proteome</keyword>
<sequence length="40" mass="4464">QDAEIENDRAANYRVLQVVTNLYDELTTLSGKATGQFCDT</sequence>
<feature type="non-terminal residue" evidence="1">
    <location>
        <position position="1"/>
    </location>
</feature>
<gene>
    <name evidence="1" type="primary">ABSGL_00201.1 scaffold 364</name>
</gene>
<evidence type="ECO:0000313" key="1">
    <source>
        <dbReference type="EMBL" id="SAL94907.1"/>
    </source>
</evidence>
<dbReference type="EMBL" id="LT550053">
    <property type="protein sequence ID" value="SAL94907.1"/>
    <property type="molecule type" value="Genomic_DNA"/>
</dbReference>
<name>A0A168KLE8_ABSGL</name>
<evidence type="ECO:0000313" key="2">
    <source>
        <dbReference type="Proteomes" id="UP000078561"/>
    </source>
</evidence>
<organism evidence="1">
    <name type="scientific">Absidia glauca</name>
    <name type="common">Pin mould</name>
    <dbReference type="NCBI Taxonomy" id="4829"/>
    <lineage>
        <taxon>Eukaryota</taxon>
        <taxon>Fungi</taxon>
        <taxon>Fungi incertae sedis</taxon>
        <taxon>Mucoromycota</taxon>
        <taxon>Mucoromycotina</taxon>
        <taxon>Mucoromycetes</taxon>
        <taxon>Mucorales</taxon>
        <taxon>Cunninghamellaceae</taxon>
        <taxon>Absidia</taxon>
    </lineage>
</organism>
<reference evidence="1" key="1">
    <citation type="submission" date="2016-04" db="EMBL/GenBank/DDBJ databases">
        <authorList>
            <person name="Evans L.H."/>
            <person name="Alamgir A."/>
            <person name="Owens N."/>
            <person name="Weber N.D."/>
            <person name="Virtaneva K."/>
            <person name="Barbian K."/>
            <person name="Babar A."/>
            <person name="Rosenke K."/>
        </authorList>
    </citation>
    <scope>NUCLEOTIDE SEQUENCE [LARGE SCALE GENOMIC DNA]</scope>
    <source>
        <strain evidence="1">CBS 101.48</strain>
    </source>
</reference>
<dbReference type="AlphaFoldDB" id="A0A168KLE8"/>
<dbReference type="InParanoid" id="A0A168KLE8"/>
<protein>
    <submittedName>
        <fullName evidence="1">Uncharacterized protein</fullName>
    </submittedName>
</protein>
<dbReference type="Proteomes" id="UP000078561">
    <property type="component" value="Unassembled WGS sequence"/>
</dbReference>
<proteinExistence type="predicted"/>